<accession>A0A9R0IUG8</accession>
<keyword evidence="10 13" id="KW-0186">Copper</keyword>
<dbReference type="CDD" id="cd13897">
    <property type="entry name" value="CuRO_3_LCC_plant"/>
    <property type="match status" value="1"/>
</dbReference>
<dbReference type="Proteomes" id="UP000813463">
    <property type="component" value="Chromosome 1"/>
</dbReference>
<dbReference type="NCBIfam" id="TIGR03389">
    <property type="entry name" value="laccase"/>
    <property type="match status" value="1"/>
</dbReference>
<gene>
    <name evidence="18" type="primary">LOC110795088</name>
</gene>
<dbReference type="AlphaFoldDB" id="A0A9R0IUG8"/>
<dbReference type="GO" id="GO:0016491">
    <property type="term" value="F:oxidoreductase activity"/>
    <property type="evidence" value="ECO:0000318"/>
    <property type="project" value="GO_Central"/>
</dbReference>
<dbReference type="Pfam" id="PF07731">
    <property type="entry name" value="Cu-oxidase_2"/>
    <property type="match status" value="1"/>
</dbReference>
<reference evidence="17" key="1">
    <citation type="journal article" date="2021" name="Nat. Commun.">
        <title>Genomic analyses provide insights into spinach domestication and the genetic basis of agronomic traits.</title>
        <authorList>
            <person name="Cai X."/>
            <person name="Sun X."/>
            <person name="Xu C."/>
            <person name="Sun H."/>
            <person name="Wang X."/>
            <person name="Ge C."/>
            <person name="Zhang Z."/>
            <person name="Wang Q."/>
            <person name="Fei Z."/>
            <person name="Jiao C."/>
            <person name="Wang Q."/>
        </authorList>
    </citation>
    <scope>NUCLEOTIDE SEQUENCE [LARGE SCALE GENOMIC DNA]</scope>
    <source>
        <strain evidence="17">cv. Varoflay</strain>
    </source>
</reference>
<keyword evidence="6 13" id="KW-0964">Secreted</keyword>
<dbReference type="InterPro" id="IPR034285">
    <property type="entry name" value="CuRO_2_LCC"/>
</dbReference>
<evidence type="ECO:0000259" key="15">
    <source>
        <dbReference type="Pfam" id="PF07731"/>
    </source>
</evidence>
<evidence type="ECO:0000256" key="13">
    <source>
        <dbReference type="RuleBase" id="RU361119"/>
    </source>
</evidence>
<comment type="cofactor">
    <cofactor evidence="13">
        <name>Cu cation</name>
        <dbReference type="ChEBI" id="CHEBI:23378"/>
    </cofactor>
    <text evidence="13">Binds 4 Cu cations per monomer.</text>
</comment>
<dbReference type="SUPFAM" id="SSF49503">
    <property type="entry name" value="Cupredoxins"/>
    <property type="match status" value="3"/>
</dbReference>
<evidence type="ECO:0000313" key="17">
    <source>
        <dbReference type="Proteomes" id="UP000813463"/>
    </source>
</evidence>
<keyword evidence="9 13" id="KW-0560">Oxidoreductase</keyword>
<dbReference type="GO" id="GO:0048046">
    <property type="term" value="C:apoplast"/>
    <property type="evidence" value="ECO:0007669"/>
    <property type="project" value="UniProtKB-SubCell"/>
</dbReference>
<dbReference type="PANTHER" id="PTHR11709">
    <property type="entry name" value="MULTI-COPPER OXIDASE"/>
    <property type="match status" value="1"/>
</dbReference>
<dbReference type="InterPro" id="IPR001117">
    <property type="entry name" value="Cu-oxidase_2nd"/>
</dbReference>
<evidence type="ECO:0000256" key="6">
    <source>
        <dbReference type="ARBA" id="ARBA00022525"/>
    </source>
</evidence>
<evidence type="ECO:0000256" key="9">
    <source>
        <dbReference type="ARBA" id="ARBA00023002"/>
    </source>
</evidence>
<dbReference type="Pfam" id="PF00394">
    <property type="entry name" value="Cu-oxidase"/>
    <property type="match status" value="1"/>
</dbReference>
<dbReference type="PANTHER" id="PTHR11709:SF319">
    <property type="entry name" value="LACCASE-16"/>
    <property type="match status" value="1"/>
</dbReference>
<dbReference type="KEGG" id="soe:110795088"/>
<dbReference type="CDD" id="cd13849">
    <property type="entry name" value="CuRO_1_LCC_plant"/>
    <property type="match status" value="1"/>
</dbReference>
<dbReference type="InterPro" id="IPR017761">
    <property type="entry name" value="Laccase"/>
</dbReference>
<evidence type="ECO:0000259" key="16">
    <source>
        <dbReference type="Pfam" id="PF07732"/>
    </source>
</evidence>
<keyword evidence="8 13" id="KW-0677">Repeat</keyword>
<dbReference type="InterPro" id="IPR011707">
    <property type="entry name" value="Cu-oxidase-like_N"/>
</dbReference>
<evidence type="ECO:0000256" key="7">
    <source>
        <dbReference type="ARBA" id="ARBA00022723"/>
    </source>
</evidence>
<evidence type="ECO:0000259" key="14">
    <source>
        <dbReference type="Pfam" id="PF00394"/>
    </source>
</evidence>
<evidence type="ECO:0000256" key="10">
    <source>
        <dbReference type="ARBA" id="ARBA00023008"/>
    </source>
</evidence>
<keyword evidence="7 13" id="KW-0479">Metal-binding</keyword>
<evidence type="ECO:0000256" key="12">
    <source>
        <dbReference type="ARBA" id="ARBA00023185"/>
    </source>
</evidence>
<dbReference type="InterPro" id="IPR045087">
    <property type="entry name" value="Cu-oxidase_fam"/>
</dbReference>
<dbReference type="EC" id="1.10.3.2" evidence="4 13"/>
<dbReference type="GO" id="GO:0052716">
    <property type="term" value="F:hydroquinone:oxygen oxidoreductase activity"/>
    <property type="evidence" value="ECO:0007669"/>
    <property type="project" value="UniProtKB-EC"/>
</dbReference>
<keyword evidence="5 13" id="KW-0052">Apoplast</keyword>
<dbReference type="InterPro" id="IPR002355">
    <property type="entry name" value="Cu_oxidase_Cu_BS"/>
</dbReference>
<evidence type="ECO:0000256" key="11">
    <source>
        <dbReference type="ARBA" id="ARBA00023180"/>
    </source>
</evidence>
<dbReference type="GO" id="GO:0005507">
    <property type="term" value="F:copper ion binding"/>
    <property type="evidence" value="ECO:0007669"/>
    <property type="project" value="InterPro"/>
</dbReference>
<comment type="function">
    <text evidence="13">Lignin degradation and detoxification of lignin-derived products.</text>
</comment>
<name>A0A9R0IUG8_SPIOL</name>
<sequence length="560" mass="61873">MATWVERGLILVIVGCLLPAILVESRVRHYKFNVVLKNQTRLCSTKPIVTVNGKYPGPTIVAREDDTVLVKVVNHVQYNLSIHWHGIRQIRTGWSDGPAYITQCPIQPGQAYTYNFTLTGQRGTLFYHAHILWLRATLHGAIVILPKLGVPYPFPKPHKENVLVLGEWWKSDVEAVINEALKSGLAPNVSDAHTINGHTRPVQNCNSQELFNLHVKPGKNYMLRIINAALNEELFFKIADHHLTVVEVDATYVKPFKTDTIVISPGQTTNVILETNKKAGKYLVVVSPFMDAPIPVDNTTGLANIRYATTGLTALTTTLTAPPPINATEVANNFTDSLKALNSKDYPAKVPQQVDHSLFFAVGLGVNPCKTCVNGSRVVASINNVTFVMPTISLLQAHYSNISGVFTADFPANPPTPFNYTGNQTIANPGTSTGTRVYRLPYNATVQLVLQDTAMITPENHPFHLHGFNFFVVGRGVGNYNPKKDPKKFNLVNPVERNTIGVPSGGWTAIRFRADNPGIWFMHCHLEIHTTWGLKMAFLVDNGKGPNESLITPPKDFPKC</sequence>
<dbReference type="InterPro" id="IPR034288">
    <property type="entry name" value="CuRO_1_LCC"/>
</dbReference>
<dbReference type="InterPro" id="IPR033138">
    <property type="entry name" value="Cu_oxidase_CS"/>
</dbReference>
<protein>
    <recommendedName>
        <fullName evidence="4 13">Laccase</fullName>
        <ecNumber evidence="4 13">1.10.3.2</ecNumber>
    </recommendedName>
    <alternativeName>
        <fullName evidence="13">Benzenediol:oxygen oxidoreductase</fullName>
    </alternativeName>
    <alternativeName>
        <fullName evidence="13">Diphenol oxidase</fullName>
    </alternativeName>
    <alternativeName>
        <fullName evidence="13">Urishiol oxidase</fullName>
    </alternativeName>
</protein>
<dbReference type="CDD" id="cd13875">
    <property type="entry name" value="CuRO_2_LCC_plant"/>
    <property type="match status" value="1"/>
</dbReference>
<proteinExistence type="inferred from homology"/>
<organism evidence="17 18">
    <name type="scientific">Spinacia oleracea</name>
    <name type="common">Spinach</name>
    <dbReference type="NCBI Taxonomy" id="3562"/>
    <lineage>
        <taxon>Eukaryota</taxon>
        <taxon>Viridiplantae</taxon>
        <taxon>Streptophyta</taxon>
        <taxon>Embryophyta</taxon>
        <taxon>Tracheophyta</taxon>
        <taxon>Spermatophyta</taxon>
        <taxon>Magnoliopsida</taxon>
        <taxon>eudicotyledons</taxon>
        <taxon>Gunneridae</taxon>
        <taxon>Pentapetalae</taxon>
        <taxon>Caryophyllales</taxon>
        <taxon>Chenopodiaceae</taxon>
        <taxon>Chenopodioideae</taxon>
        <taxon>Anserineae</taxon>
        <taxon>Spinacia</taxon>
    </lineage>
</organism>
<feature type="domain" description="Plastocyanin-like" evidence="16">
    <location>
        <begin position="37"/>
        <end position="147"/>
    </location>
</feature>
<evidence type="ECO:0000256" key="4">
    <source>
        <dbReference type="ARBA" id="ARBA00012297"/>
    </source>
</evidence>
<dbReference type="PROSITE" id="PS00079">
    <property type="entry name" value="MULTICOPPER_OXIDASE1"/>
    <property type="match status" value="1"/>
</dbReference>
<dbReference type="Gene3D" id="2.60.40.420">
    <property type="entry name" value="Cupredoxins - blue copper proteins"/>
    <property type="match status" value="3"/>
</dbReference>
<dbReference type="InterPro" id="IPR008972">
    <property type="entry name" value="Cupredoxin"/>
</dbReference>
<keyword evidence="11" id="KW-0325">Glycoprotein</keyword>
<evidence type="ECO:0000256" key="5">
    <source>
        <dbReference type="ARBA" id="ARBA00022523"/>
    </source>
</evidence>
<feature type="domain" description="Plastocyanin-like" evidence="14">
    <location>
        <begin position="160"/>
        <end position="308"/>
    </location>
</feature>
<keyword evidence="17" id="KW-1185">Reference proteome</keyword>
<dbReference type="PROSITE" id="PS00080">
    <property type="entry name" value="MULTICOPPER_OXIDASE2"/>
    <property type="match status" value="1"/>
</dbReference>
<comment type="similarity">
    <text evidence="3 13">Belongs to the multicopper oxidase family.</text>
</comment>
<evidence type="ECO:0000256" key="1">
    <source>
        <dbReference type="ARBA" id="ARBA00000349"/>
    </source>
</evidence>
<evidence type="ECO:0000256" key="8">
    <source>
        <dbReference type="ARBA" id="ARBA00022737"/>
    </source>
</evidence>
<comment type="subcellular location">
    <subcellularLocation>
        <location evidence="2 13">Secreted</location>
        <location evidence="2 13">Extracellular space</location>
        <location evidence="2 13">Apoplast</location>
    </subcellularLocation>
</comment>
<dbReference type="RefSeq" id="XP_021855757.2">
    <property type="nucleotide sequence ID" value="XM_022000065.2"/>
</dbReference>
<dbReference type="GO" id="GO:0046274">
    <property type="term" value="P:lignin catabolic process"/>
    <property type="evidence" value="ECO:0007669"/>
    <property type="project" value="UniProtKB-KW"/>
</dbReference>
<reference evidence="18" key="2">
    <citation type="submission" date="2025-08" db="UniProtKB">
        <authorList>
            <consortium name="RefSeq"/>
        </authorList>
    </citation>
    <scope>IDENTIFICATION</scope>
    <source>
        <tissue evidence="18">Leaf</tissue>
    </source>
</reference>
<dbReference type="Pfam" id="PF07732">
    <property type="entry name" value="Cu-oxidase_3"/>
    <property type="match status" value="1"/>
</dbReference>
<dbReference type="InterPro" id="IPR034289">
    <property type="entry name" value="CuRO_3_LCC"/>
</dbReference>
<evidence type="ECO:0000313" key="18">
    <source>
        <dbReference type="RefSeq" id="XP_021855757.2"/>
    </source>
</evidence>
<comment type="catalytic activity">
    <reaction evidence="1 13">
        <text>4 hydroquinone + O2 = 4 benzosemiquinone + 2 H2O</text>
        <dbReference type="Rhea" id="RHEA:11276"/>
        <dbReference type="ChEBI" id="CHEBI:15377"/>
        <dbReference type="ChEBI" id="CHEBI:15379"/>
        <dbReference type="ChEBI" id="CHEBI:17594"/>
        <dbReference type="ChEBI" id="CHEBI:17977"/>
        <dbReference type="EC" id="1.10.3.2"/>
    </reaction>
</comment>
<evidence type="ECO:0000256" key="2">
    <source>
        <dbReference type="ARBA" id="ARBA00004271"/>
    </source>
</evidence>
<evidence type="ECO:0000256" key="3">
    <source>
        <dbReference type="ARBA" id="ARBA00010609"/>
    </source>
</evidence>
<dbReference type="GeneID" id="110795088"/>
<feature type="domain" description="Plastocyanin-like" evidence="15">
    <location>
        <begin position="409"/>
        <end position="543"/>
    </location>
</feature>
<keyword evidence="12 13" id="KW-0439">Lignin degradation</keyword>
<dbReference type="InterPro" id="IPR011706">
    <property type="entry name" value="Cu-oxidase_C"/>
</dbReference>